<keyword evidence="4" id="KW-0547">Nucleotide-binding</keyword>
<dbReference type="SUPFAM" id="SSF55874">
    <property type="entry name" value="ATPase domain of HSP90 chaperone/DNA topoisomerase II/histidine kinase"/>
    <property type="match status" value="1"/>
</dbReference>
<dbReference type="EMBL" id="JAAGMN010003948">
    <property type="protein sequence ID" value="NEE12298.1"/>
    <property type="molecule type" value="Genomic_DNA"/>
</dbReference>
<keyword evidence="4" id="KW-0067">ATP-binding</keyword>
<dbReference type="CDD" id="cd16936">
    <property type="entry name" value="HATPase_RsbW-like"/>
    <property type="match status" value="1"/>
</dbReference>
<sequence>LIVSELVTNAVRYGIPPLRLRLLLDSTLTCEVHDGSPASPHLRHARTVDEGGRGLFIVSRLASHWGARHGPDGKVLWTEQDLPEDERNGAQGERNGEQGERYGAQGERNG</sequence>
<keyword evidence="1" id="KW-0808">Transferase</keyword>
<dbReference type="Pfam" id="PF13581">
    <property type="entry name" value="HATPase_c_2"/>
    <property type="match status" value="1"/>
</dbReference>
<dbReference type="PANTHER" id="PTHR35526:SF3">
    <property type="entry name" value="ANTI-SIGMA-F FACTOR RSBW"/>
    <property type="match status" value="1"/>
</dbReference>
<feature type="non-terminal residue" evidence="4">
    <location>
        <position position="1"/>
    </location>
</feature>
<comment type="caution">
    <text evidence="4">The sequence shown here is derived from an EMBL/GenBank/DDBJ whole genome shotgun (WGS) entry which is preliminary data.</text>
</comment>
<accession>A0A6G3X3B6</accession>
<evidence type="ECO:0000313" key="4">
    <source>
        <dbReference type="EMBL" id="NEE12298.1"/>
    </source>
</evidence>
<dbReference type="GO" id="GO:0004674">
    <property type="term" value="F:protein serine/threonine kinase activity"/>
    <property type="evidence" value="ECO:0007669"/>
    <property type="project" value="UniProtKB-KW"/>
</dbReference>
<dbReference type="GO" id="GO:0005524">
    <property type="term" value="F:ATP binding"/>
    <property type="evidence" value="ECO:0007669"/>
    <property type="project" value="UniProtKB-KW"/>
</dbReference>
<dbReference type="InterPro" id="IPR003594">
    <property type="entry name" value="HATPase_dom"/>
</dbReference>
<proteinExistence type="predicted"/>
<dbReference type="Gene3D" id="3.30.565.10">
    <property type="entry name" value="Histidine kinase-like ATPase, C-terminal domain"/>
    <property type="match status" value="1"/>
</dbReference>
<keyword evidence="1" id="KW-0418">Kinase</keyword>
<evidence type="ECO:0000256" key="1">
    <source>
        <dbReference type="ARBA" id="ARBA00022527"/>
    </source>
</evidence>
<protein>
    <submittedName>
        <fullName evidence="4">ATP-binding protein</fullName>
    </submittedName>
</protein>
<dbReference type="AlphaFoldDB" id="A0A6G3X3B6"/>
<dbReference type="InterPro" id="IPR050267">
    <property type="entry name" value="Anti-sigma-factor_SerPK"/>
</dbReference>
<dbReference type="InterPro" id="IPR036890">
    <property type="entry name" value="HATPase_C_sf"/>
</dbReference>
<feature type="domain" description="Histidine kinase/HSP90-like ATPase" evidence="3">
    <location>
        <begin position="1"/>
        <end position="77"/>
    </location>
</feature>
<keyword evidence="1" id="KW-0723">Serine/threonine-protein kinase</keyword>
<feature type="region of interest" description="Disordered" evidence="2">
    <location>
        <begin position="68"/>
        <end position="110"/>
    </location>
</feature>
<name>A0A6G3X3B6_9ACTN</name>
<evidence type="ECO:0000259" key="3">
    <source>
        <dbReference type="Pfam" id="PF13581"/>
    </source>
</evidence>
<evidence type="ECO:0000256" key="2">
    <source>
        <dbReference type="SAM" id="MobiDB-lite"/>
    </source>
</evidence>
<dbReference type="PANTHER" id="PTHR35526">
    <property type="entry name" value="ANTI-SIGMA-F FACTOR RSBW-RELATED"/>
    <property type="match status" value="1"/>
</dbReference>
<gene>
    <name evidence="4" type="ORF">G3M58_38320</name>
</gene>
<reference evidence="4" key="1">
    <citation type="submission" date="2020-01" db="EMBL/GenBank/DDBJ databases">
        <title>Insect and environment-associated Actinomycetes.</title>
        <authorList>
            <person name="Currrie C."/>
            <person name="Chevrette M."/>
            <person name="Carlson C."/>
            <person name="Stubbendieck R."/>
            <person name="Wendt-Pienkowski E."/>
        </authorList>
    </citation>
    <scope>NUCLEOTIDE SEQUENCE</scope>
    <source>
        <strain evidence="4">SID7499</strain>
    </source>
</reference>
<organism evidence="4">
    <name type="scientific">Streptomyces sp. SID7499</name>
    <dbReference type="NCBI Taxonomy" id="2706086"/>
    <lineage>
        <taxon>Bacteria</taxon>
        <taxon>Bacillati</taxon>
        <taxon>Actinomycetota</taxon>
        <taxon>Actinomycetes</taxon>
        <taxon>Kitasatosporales</taxon>
        <taxon>Streptomycetaceae</taxon>
        <taxon>Streptomyces</taxon>
    </lineage>
</organism>